<feature type="disulfide bond" evidence="11">
    <location>
        <begin position="357"/>
        <end position="366"/>
    </location>
</feature>
<keyword evidence="6" id="KW-0084">Basement membrane</keyword>
<keyword evidence="7" id="KW-0175">Coiled coil</keyword>
<feature type="disulfide bond" evidence="11">
    <location>
        <begin position="1223"/>
        <end position="1235"/>
    </location>
</feature>
<dbReference type="FunFam" id="2.10.25.10:FF:000209">
    <property type="entry name" value="Laminin subunit alpha 5"/>
    <property type="match status" value="2"/>
</dbReference>
<feature type="non-terminal residue" evidence="12">
    <location>
        <position position="1"/>
    </location>
</feature>
<feature type="disulfide bond" evidence="11">
    <location>
        <begin position="384"/>
        <end position="396"/>
    </location>
</feature>
<dbReference type="Gene3D" id="2.60.120.260">
    <property type="entry name" value="Galactose-binding domain-like"/>
    <property type="match status" value="1"/>
</dbReference>
<evidence type="ECO:0000256" key="7">
    <source>
        <dbReference type="ARBA" id="ARBA00023054"/>
    </source>
</evidence>
<feature type="disulfide bond" evidence="11">
    <location>
        <begin position="431"/>
        <end position="448"/>
    </location>
</feature>
<proteinExistence type="predicted"/>
<dbReference type="PROSITE" id="PS51117">
    <property type="entry name" value="LAMININ_NTER"/>
    <property type="match status" value="1"/>
</dbReference>
<accession>A0A6S7J3Q1</accession>
<sequence>MAALRLVRLVIAIYSIQVFASTECVKLDLESGEIAHGKPISATSTCGEFETYCYSRDEFELDWGVCDGDNSIESVTTPHSSSRYWQSAVLSNSSADERVDITINLKQKYHIYQVSVSTAFTPQPSVWVIEASRNEGKQYNALVYLVSRAQQCANVFGFNDMDIGNNLCIVQERVKNGSSEKVVVSFDGSNVIADHLRLRFIQMWEPKNLQSLEELSRFYTLKEISVRGNQISDSASVRTKRQACYCSEYGTAGFICNVPNRSCPCKREYVGKRCNKCFRGRFNYPICAPCDCSRQGSIPTSNCKRKGGQCRCRPYITGRKCDKCRKGYYGFPSCKWCGCHMKHTTSEGCDIHGKCLCKANYDGTTCGKCKLGYADFPTCRKLACTCPSAGSQRIECNASGQCDCKEGYTGSKCDRCKSGYYGYPDCKECACHYKGSIVPQCDFISGNCICYSYVAGRQCDRCQPGYFGFPRCRQCVCNPHGTPRNARQGNSTCASGNDKFQCRCKTNVGGETCDRCKDLYYNFSPGDPRGCRSCGCFKGATIGALESCDKRSGQCSCKPFMEGKTCYECKRGYHSITSSDIFGCQACKCNPGGALYGNCDKRNGKCQCRTNIAGTRCDRLSRGSVYYPSLHHISVEVEDGKTADRKPVKYGFDVNMFPSYSWKGYVNFLPEQSTVVLSIKIPRRSLYRILFRCIFEPVGYPTTTDVSFTLSPTQGVPGYTRIVSMTLSSTRNQNRERSSLLAVSQNNVVQAFLMFEGVWTVTIDCESKYMLMDYFVFLPEEYYTGRILKTERVDPCVVDGPRDEICDRYSYPEVSDEHAVKHEAEHGYFAREAWGTEDKLVLKYYSNNTVLQQLTGNQLVLMSSEQNRFAVDMNIPKSGFYVFVVHYISHGENLHKIDLYVYREHSSVHVVPCKYQFGCRQVAMKPDVKAVKVFDVDKGQTPLNLFTSREAHIAIDYITAIPYDLWHADYITPALVCRSLQDRCISSNYEEPTKSTQHRPISRSVVNPVGSFSTRSAEKDTLVKFRQFFNKKTDNFVIIIQYQQTRNIVVRGQVSITTYGTTLRGVAEFKYCPNTEFCRIAVKPTDTGDYFRIRQGTTRVEVRFPVKLDVQVSWIYRIPSTSYSDNVLSFTSIDNSRAWVEQCSLNNYVIDPNDPNYCRNTSFALVTNFNNGALSCRCSYLGSRSRYCNSVHGQCTCRRPNIIGRQCLQCRSGYYAFPVCRRCDCDPRGVESGNCDRRGRCKCKPNFSGIKCNRCKPGNYLFPTCKACNCDNHGSLSTFCSSLTGQCQCRRGFDGKRCNGCRVGFFGFPDCKECNCDVSGIKPIAGLLSGCNSTLAVECKCKDNVGGKFCDTCTDFHYNLQFDNPQGCQRCTCSKLGTNSQLKNCDKVSGQCSCKSRVNGHACSSCKDGSTDLRDYSIFGCKGCECNYGGSLDNTCEKGNGDCSCKRNVGGTKCTSVKSDGFYVKNLHHIHAEFEDGTTRDKRPLTMRHNETEFSGFSGHGYVPSLAEQSSFDIIVGIPRPAKYRLLIRYMLDSFRPTYGQITISPTGQVDPLPHGYNDVLVVSLEFKPTSTETRTYAEFLTVKESGKEAEFFLSRGKWRISLFAAPSNLLLDYVVMIPEEYYKATHLRQRVEQPCLVDSVSEYCVDYKYLTVAAPDAVNVPTTLGNLVGARTLLPYAPFKGFSVLNRLSQLYLPLPITKFASYVLMVTYYQEAKTVSDLIVSVTSGFNVQTARIRTFYC</sequence>
<keyword evidence="3" id="KW-0272">Extracellular matrix</keyword>
<dbReference type="Proteomes" id="UP001152795">
    <property type="component" value="Unassembled WGS sequence"/>
</dbReference>
<dbReference type="CDD" id="cd00055">
    <property type="entry name" value="EGF_Lam"/>
    <property type="match status" value="14"/>
</dbReference>
<feature type="disulfide bond" evidence="11">
    <location>
        <begin position="1268"/>
        <end position="1280"/>
    </location>
</feature>
<feature type="disulfide bond" evidence="11">
    <location>
        <begin position="557"/>
        <end position="566"/>
    </location>
</feature>
<keyword evidence="13" id="KW-1185">Reference proteome</keyword>
<evidence type="ECO:0000313" key="13">
    <source>
        <dbReference type="Proteomes" id="UP001152795"/>
    </source>
</evidence>
<dbReference type="GO" id="GO:0009887">
    <property type="term" value="P:animal organ morphogenesis"/>
    <property type="evidence" value="ECO:0007669"/>
    <property type="project" value="TreeGrafter"/>
</dbReference>
<keyword evidence="2" id="KW-0964">Secreted</keyword>
<dbReference type="FunFam" id="2.10.25.10:FF:000388">
    <property type="entry name" value="Laminin subunit alpha"/>
    <property type="match status" value="1"/>
</dbReference>
<dbReference type="PANTHER" id="PTHR10574">
    <property type="entry name" value="NETRIN/LAMININ-RELATED"/>
    <property type="match status" value="1"/>
</dbReference>
<evidence type="ECO:0000256" key="5">
    <source>
        <dbReference type="ARBA" id="ARBA00022737"/>
    </source>
</evidence>
<evidence type="ECO:0000256" key="8">
    <source>
        <dbReference type="ARBA" id="ARBA00023157"/>
    </source>
</evidence>
<organism evidence="12 13">
    <name type="scientific">Paramuricea clavata</name>
    <name type="common">Red gorgonian</name>
    <name type="synonym">Violescent sea-whip</name>
    <dbReference type="NCBI Taxonomy" id="317549"/>
    <lineage>
        <taxon>Eukaryota</taxon>
        <taxon>Metazoa</taxon>
        <taxon>Cnidaria</taxon>
        <taxon>Anthozoa</taxon>
        <taxon>Octocorallia</taxon>
        <taxon>Malacalcyonacea</taxon>
        <taxon>Plexauridae</taxon>
        <taxon>Paramuricea</taxon>
    </lineage>
</organism>
<evidence type="ECO:0000313" key="12">
    <source>
        <dbReference type="EMBL" id="CAB4012031.1"/>
    </source>
</evidence>
<dbReference type="EMBL" id="CACRXK020007351">
    <property type="protein sequence ID" value="CAB4012031.1"/>
    <property type="molecule type" value="Genomic_DNA"/>
</dbReference>
<dbReference type="PANTHER" id="PTHR10574:SF406">
    <property type="entry name" value="LAMININ SUBUNIT ALPHA 5"/>
    <property type="match status" value="1"/>
</dbReference>
<dbReference type="GO" id="GO:0005604">
    <property type="term" value="C:basement membrane"/>
    <property type="evidence" value="ECO:0007669"/>
    <property type="project" value="UniProtKB-SubCell"/>
</dbReference>
<feature type="disulfide bond" evidence="11">
    <location>
        <begin position="429"/>
        <end position="441"/>
    </location>
</feature>
<comment type="caution">
    <text evidence="11">Lacks conserved residue(s) required for the propagation of feature annotation.</text>
</comment>
<dbReference type="SMART" id="SM00180">
    <property type="entry name" value="EGF_Lam"/>
    <property type="match status" value="14"/>
</dbReference>
<dbReference type="FunFam" id="2.10.25.10:FF:000011">
    <property type="entry name" value="Cadherin EGF LAG seven-pass G-type receptor"/>
    <property type="match status" value="1"/>
</dbReference>
<keyword evidence="8 11" id="KW-1015">Disulfide bond</keyword>
<dbReference type="SMART" id="SM00181">
    <property type="entry name" value="EGF"/>
    <property type="match status" value="7"/>
</dbReference>
<dbReference type="PROSITE" id="PS50027">
    <property type="entry name" value="EGF_LAM_2"/>
    <property type="match status" value="8"/>
</dbReference>
<evidence type="ECO:0000256" key="3">
    <source>
        <dbReference type="ARBA" id="ARBA00022530"/>
    </source>
</evidence>
<feature type="disulfide bond" evidence="11">
    <location>
        <begin position="450"/>
        <end position="459"/>
    </location>
</feature>
<feature type="disulfide bond" evidence="11">
    <location>
        <begin position="1243"/>
        <end position="1252"/>
    </location>
</feature>
<dbReference type="PROSITE" id="PS01248">
    <property type="entry name" value="EGF_LAM_1"/>
    <property type="match status" value="4"/>
</dbReference>
<dbReference type="SMART" id="SM00136">
    <property type="entry name" value="LamNT"/>
    <property type="match status" value="1"/>
</dbReference>
<dbReference type="Gene3D" id="2.10.25.10">
    <property type="entry name" value="Laminin"/>
    <property type="match status" value="13"/>
</dbReference>
<dbReference type="InterPro" id="IPR002049">
    <property type="entry name" value="LE_dom"/>
</dbReference>
<reference evidence="12" key="1">
    <citation type="submission" date="2020-04" db="EMBL/GenBank/DDBJ databases">
        <authorList>
            <person name="Alioto T."/>
            <person name="Alioto T."/>
            <person name="Gomez Garrido J."/>
        </authorList>
    </citation>
    <scope>NUCLEOTIDE SEQUENCE</scope>
    <source>
        <strain evidence="12">A484AB</strain>
    </source>
</reference>
<dbReference type="FunFam" id="2.10.25.10:FF:000090">
    <property type="entry name" value="laminin subunit alpha"/>
    <property type="match status" value="2"/>
</dbReference>
<feature type="disulfide bond" evidence="11">
    <location>
        <begin position="337"/>
        <end position="349"/>
    </location>
</feature>
<dbReference type="SUPFAM" id="SSF57196">
    <property type="entry name" value="EGF/Laminin"/>
    <property type="match status" value="12"/>
</dbReference>
<comment type="subcellular location">
    <subcellularLocation>
        <location evidence="1">Secreted</location>
        <location evidence="1">Extracellular space</location>
        <location evidence="1">Extracellular matrix</location>
        <location evidence="1">Basement membrane</location>
    </subcellularLocation>
</comment>
<evidence type="ECO:0000256" key="9">
    <source>
        <dbReference type="ARBA" id="ARBA00023180"/>
    </source>
</evidence>
<dbReference type="PRINTS" id="PR00011">
    <property type="entry name" value="EGFLAMININ"/>
</dbReference>
<keyword evidence="5" id="KW-0677">Repeat</keyword>
<feature type="disulfide bond" evidence="11">
    <location>
        <begin position="404"/>
        <end position="413"/>
    </location>
</feature>
<evidence type="ECO:0000256" key="6">
    <source>
        <dbReference type="ARBA" id="ARBA00022869"/>
    </source>
</evidence>
<feature type="disulfide bond" evidence="11">
    <location>
        <begin position="1178"/>
        <end position="1195"/>
    </location>
</feature>
<feature type="disulfide bond" evidence="11">
    <location>
        <begin position="1289"/>
        <end position="1298"/>
    </location>
</feature>
<dbReference type="InterPro" id="IPR008211">
    <property type="entry name" value="Laminin_N"/>
</dbReference>
<dbReference type="InterPro" id="IPR050440">
    <property type="entry name" value="Laminin/Netrin_ECM"/>
</dbReference>
<dbReference type="InterPro" id="IPR000742">
    <property type="entry name" value="EGF"/>
</dbReference>
<dbReference type="Pfam" id="PF00053">
    <property type="entry name" value="EGF_laminin"/>
    <property type="match status" value="13"/>
</dbReference>
<evidence type="ECO:0000256" key="11">
    <source>
        <dbReference type="PROSITE-ProRule" id="PRU00460"/>
    </source>
</evidence>
<name>A0A6S7J3Q1_PARCT</name>
<feature type="disulfide bond" evidence="11">
    <location>
        <begin position="1270"/>
        <end position="1287"/>
    </location>
</feature>
<dbReference type="OrthoDB" id="10011303at2759"/>
<keyword evidence="4" id="KW-0732">Signal</keyword>
<evidence type="ECO:0000256" key="10">
    <source>
        <dbReference type="ARBA" id="ARBA00023292"/>
    </source>
</evidence>
<keyword evidence="10 11" id="KW-0424">Laminin EGF-like domain</keyword>
<keyword evidence="9" id="KW-0325">Glycoprotein</keyword>
<gene>
    <name evidence="12" type="ORF">PACLA_8A054718</name>
</gene>
<evidence type="ECO:0000256" key="2">
    <source>
        <dbReference type="ARBA" id="ARBA00022525"/>
    </source>
</evidence>
<feature type="disulfide bond" evidence="11">
    <location>
        <begin position="1176"/>
        <end position="1188"/>
    </location>
</feature>
<evidence type="ECO:0000256" key="1">
    <source>
        <dbReference type="ARBA" id="ARBA00004302"/>
    </source>
</evidence>
<dbReference type="FunFam" id="2.10.25.10:FF:000135">
    <property type="entry name" value="Laminin subunit beta 4"/>
    <property type="match status" value="1"/>
</dbReference>
<comment type="caution">
    <text evidence="12">The sequence shown here is derived from an EMBL/GenBank/DDBJ whole genome shotgun (WGS) entry which is preliminary data.</text>
</comment>
<feature type="disulfide bond" evidence="11">
    <location>
        <begin position="312"/>
        <end position="321"/>
    </location>
</feature>
<evidence type="ECO:0000256" key="4">
    <source>
        <dbReference type="ARBA" id="ARBA00022729"/>
    </source>
</evidence>
<dbReference type="GO" id="GO:0009888">
    <property type="term" value="P:tissue development"/>
    <property type="evidence" value="ECO:0007669"/>
    <property type="project" value="TreeGrafter"/>
</dbReference>
<protein>
    <submittedName>
        <fullName evidence="12">Laminin subunit alpha-like</fullName>
    </submittedName>
</protein>
<dbReference type="FunFam" id="2.10.25.10:FF:000034">
    <property type="entry name" value="Laminin subunit alpha 3"/>
    <property type="match status" value="1"/>
</dbReference>